<comment type="caution">
    <text evidence="2">The sequence shown here is derived from an EMBL/GenBank/DDBJ whole genome shotgun (WGS) entry which is preliminary data.</text>
</comment>
<dbReference type="AlphaFoldDB" id="A0AAX6MWE6"/>
<proteinExistence type="predicted"/>
<evidence type="ECO:0000256" key="1">
    <source>
        <dbReference type="SAM" id="MobiDB-lite"/>
    </source>
</evidence>
<organism evidence="2 3">
    <name type="scientific">Daldinia eschscholtzii</name>
    <dbReference type="NCBI Taxonomy" id="292717"/>
    <lineage>
        <taxon>Eukaryota</taxon>
        <taxon>Fungi</taxon>
        <taxon>Dikarya</taxon>
        <taxon>Ascomycota</taxon>
        <taxon>Pezizomycotina</taxon>
        <taxon>Sordariomycetes</taxon>
        <taxon>Xylariomycetidae</taxon>
        <taxon>Xylariales</taxon>
        <taxon>Hypoxylaceae</taxon>
        <taxon>Daldinia</taxon>
    </lineage>
</organism>
<dbReference type="Proteomes" id="UP001369815">
    <property type="component" value="Unassembled WGS sequence"/>
</dbReference>
<evidence type="ECO:0000313" key="2">
    <source>
        <dbReference type="EMBL" id="KAK6956990.1"/>
    </source>
</evidence>
<evidence type="ECO:0008006" key="4">
    <source>
        <dbReference type="Google" id="ProtNLM"/>
    </source>
</evidence>
<dbReference type="EMBL" id="JBANMG010000002">
    <property type="protein sequence ID" value="KAK6956990.1"/>
    <property type="molecule type" value="Genomic_DNA"/>
</dbReference>
<feature type="region of interest" description="Disordered" evidence="1">
    <location>
        <begin position="1"/>
        <end position="28"/>
    </location>
</feature>
<protein>
    <recommendedName>
        <fullName evidence="4">F-box domain-containing protein</fullName>
    </recommendedName>
</protein>
<keyword evidence="3" id="KW-1185">Reference proteome</keyword>
<reference evidence="2 3" key="1">
    <citation type="journal article" date="2024" name="Front Chem Biol">
        <title>Unveiling the potential of Daldinia eschscholtzii MFLUCC 19-0629 through bioactivity and bioinformatics studies for enhanced sustainable agriculture production.</title>
        <authorList>
            <person name="Brooks S."/>
            <person name="Weaver J.A."/>
            <person name="Klomchit A."/>
            <person name="Alharthi S.A."/>
            <person name="Onlamun T."/>
            <person name="Nurani R."/>
            <person name="Vong T.K."/>
            <person name="Alberti F."/>
            <person name="Greco C."/>
        </authorList>
    </citation>
    <scope>NUCLEOTIDE SEQUENCE [LARGE SCALE GENOMIC DNA]</scope>
    <source>
        <strain evidence="2">MFLUCC 19-0629</strain>
    </source>
</reference>
<accession>A0AAX6MWE6</accession>
<sequence>MSEPGVNQPEESVVDRTATEATPGVKSPLNTLEHLPSELLNGILASLPDVKSLVSATSSCRAIYSTFKESESIIISSVLGKSLGLAFNEVAQHDVVWGEHSIELETTFDDAMIQDLLASGLERILQIASAKSYREREALLTVFEMPPGVNNVFLMYYFEGIEELNPEEDDALDILEAPAFFPDEDIGAEQIWRISLDYDPSRDFAIYDALDWTYRECGYVFWDQERLQALGALTPPWKPAERSPQNYSPIPLQEVYDSWRERSAIYKRGGRGYWSKGDYTRVVWPDRKTTSLDTDVRMPYLPESLAEAKEFWQAVLKLNIR</sequence>
<name>A0AAX6MWE6_9PEZI</name>
<evidence type="ECO:0000313" key="3">
    <source>
        <dbReference type="Proteomes" id="UP001369815"/>
    </source>
</evidence>
<gene>
    <name evidence="2" type="ORF">Daesc_002274</name>
</gene>